<keyword evidence="3" id="KW-0804">Transcription</keyword>
<sequence length="309" mass="34140">MVETVSTRVVGPSDRLGYWNDIIASTYRGMVVNTAQSRFDARLSLWDLGPTRMVRPRSSAATVTRHADRSTIGSERKIIAHFVNQGQIELVHRGRLARLGAGDMALCAAEEYYQFNCQTDHELMVVELDGDDLARRLPDLDDHLARTIPGHHLGSRILGRFLGSLWQEATTPLPPALARTHSAVLIDLIVGCLAHDAGEPSRAQDPVLQRVREVIMDRLGDFDLGPAMIAHDTGIPLRTLQGMAARGGTTIGQMITDHRLIRGAWLLKSKPQSSVTDIALECGFADPSYFARRFVQRFGTSPKAYRTAH</sequence>
<keyword evidence="1" id="KW-0805">Transcription regulation</keyword>
<dbReference type="InterPro" id="IPR018062">
    <property type="entry name" value="HTH_AraC-typ_CS"/>
</dbReference>
<evidence type="ECO:0000256" key="3">
    <source>
        <dbReference type="ARBA" id="ARBA00023163"/>
    </source>
</evidence>
<protein>
    <submittedName>
        <fullName evidence="5">AraC family transcriptional regulator</fullName>
    </submittedName>
</protein>
<evidence type="ECO:0000259" key="4">
    <source>
        <dbReference type="PROSITE" id="PS01124"/>
    </source>
</evidence>
<keyword evidence="6" id="KW-1185">Reference proteome</keyword>
<dbReference type="PRINTS" id="PR00032">
    <property type="entry name" value="HTHARAC"/>
</dbReference>
<proteinExistence type="predicted"/>
<dbReference type="PROSITE" id="PS01124">
    <property type="entry name" value="HTH_ARAC_FAMILY_2"/>
    <property type="match status" value="1"/>
</dbReference>
<evidence type="ECO:0000313" key="5">
    <source>
        <dbReference type="EMBL" id="PXW73791.1"/>
    </source>
</evidence>
<dbReference type="InterPro" id="IPR035418">
    <property type="entry name" value="AraC-bd_2"/>
</dbReference>
<name>A0A2V3UY90_9SPHN</name>
<dbReference type="Gene3D" id="1.10.10.60">
    <property type="entry name" value="Homeodomain-like"/>
    <property type="match status" value="1"/>
</dbReference>
<dbReference type="PROSITE" id="PS00041">
    <property type="entry name" value="HTH_ARAC_FAMILY_1"/>
    <property type="match status" value="1"/>
</dbReference>
<evidence type="ECO:0000256" key="1">
    <source>
        <dbReference type="ARBA" id="ARBA00023015"/>
    </source>
</evidence>
<feature type="domain" description="HTH araC/xylS-type" evidence="4">
    <location>
        <begin position="209"/>
        <end position="308"/>
    </location>
</feature>
<dbReference type="Proteomes" id="UP000248014">
    <property type="component" value="Unassembled WGS sequence"/>
</dbReference>
<evidence type="ECO:0000256" key="2">
    <source>
        <dbReference type="ARBA" id="ARBA00023125"/>
    </source>
</evidence>
<accession>A0A2V3UY90</accession>
<dbReference type="PANTHER" id="PTHR46796">
    <property type="entry name" value="HTH-TYPE TRANSCRIPTIONAL ACTIVATOR RHAS-RELATED"/>
    <property type="match status" value="1"/>
</dbReference>
<dbReference type="InterPro" id="IPR050204">
    <property type="entry name" value="AraC_XylS_family_regulators"/>
</dbReference>
<dbReference type="EMBL" id="QJJM01000009">
    <property type="protein sequence ID" value="PXW73791.1"/>
    <property type="molecule type" value="Genomic_DNA"/>
</dbReference>
<dbReference type="OrthoDB" id="7191628at2"/>
<dbReference type="GO" id="GO:0003700">
    <property type="term" value="F:DNA-binding transcription factor activity"/>
    <property type="evidence" value="ECO:0007669"/>
    <property type="project" value="InterPro"/>
</dbReference>
<comment type="caution">
    <text evidence="5">The sequence shown here is derived from an EMBL/GenBank/DDBJ whole genome shotgun (WGS) entry which is preliminary data.</text>
</comment>
<keyword evidence="2" id="KW-0238">DNA-binding</keyword>
<dbReference type="PANTHER" id="PTHR46796:SF6">
    <property type="entry name" value="ARAC SUBFAMILY"/>
    <property type="match status" value="1"/>
</dbReference>
<dbReference type="InterPro" id="IPR009057">
    <property type="entry name" value="Homeodomain-like_sf"/>
</dbReference>
<dbReference type="RefSeq" id="WP_110299322.1">
    <property type="nucleotide sequence ID" value="NZ_QJJM01000009.1"/>
</dbReference>
<dbReference type="Pfam" id="PF12833">
    <property type="entry name" value="HTH_18"/>
    <property type="match status" value="1"/>
</dbReference>
<dbReference type="Pfam" id="PF14525">
    <property type="entry name" value="AraC_binding_2"/>
    <property type="match status" value="1"/>
</dbReference>
<dbReference type="GO" id="GO:0043565">
    <property type="term" value="F:sequence-specific DNA binding"/>
    <property type="evidence" value="ECO:0007669"/>
    <property type="project" value="InterPro"/>
</dbReference>
<dbReference type="InterPro" id="IPR020449">
    <property type="entry name" value="Tscrpt_reg_AraC-type_HTH"/>
</dbReference>
<evidence type="ECO:0000313" key="6">
    <source>
        <dbReference type="Proteomes" id="UP000248014"/>
    </source>
</evidence>
<dbReference type="SUPFAM" id="SSF46689">
    <property type="entry name" value="Homeodomain-like"/>
    <property type="match status" value="1"/>
</dbReference>
<gene>
    <name evidence="5" type="ORF">C7451_10977</name>
</gene>
<dbReference type="SMART" id="SM00342">
    <property type="entry name" value="HTH_ARAC"/>
    <property type="match status" value="1"/>
</dbReference>
<dbReference type="AlphaFoldDB" id="A0A2V3UY90"/>
<dbReference type="InterPro" id="IPR018060">
    <property type="entry name" value="HTH_AraC"/>
</dbReference>
<organism evidence="5 6">
    <name type="scientific">Blastomonas natatoria</name>
    <dbReference type="NCBI Taxonomy" id="34015"/>
    <lineage>
        <taxon>Bacteria</taxon>
        <taxon>Pseudomonadati</taxon>
        <taxon>Pseudomonadota</taxon>
        <taxon>Alphaproteobacteria</taxon>
        <taxon>Sphingomonadales</taxon>
        <taxon>Sphingomonadaceae</taxon>
        <taxon>Blastomonas</taxon>
    </lineage>
</organism>
<reference evidence="5 6" key="1">
    <citation type="submission" date="2018-05" db="EMBL/GenBank/DDBJ databases">
        <title>Genomic Encyclopedia of Type Strains, Phase IV (KMG-IV): sequencing the most valuable type-strain genomes for metagenomic binning, comparative biology and taxonomic classification.</title>
        <authorList>
            <person name="Goeker M."/>
        </authorList>
    </citation>
    <scope>NUCLEOTIDE SEQUENCE [LARGE SCALE GENOMIC DNA]</scope>
    <source>
        <strain evidence="5 6">DSM 3183</strain>
    </source>
</reference>